<dbReference type="EMBL" id="CAJNOH010000174">
    <property type="protein sequence ID" value="CAF0926543.1"/>
    <property type="molecule type" value="Genomic_DNA"/>
</dbReference>
<sequence>TLGEIIQELMSTNDYAHDEQLKDMLLMSCIKRININFKEKNYHDVITDIKILNLITYDIYTDTTIFLMYLESIASLCKEKIIVELENFKINSNEMKAVKENIGVYFNTKLTFSKEVQKPVKTKK</sequence>
<gene>
    <name evidence="1" type="ORF">PYM288_LOCUS10820</name>
</gene>
<dbReference type="Proteomes" id="UP000663854">
    <property type="component" value="Unassembled WGS sequence"/>
</dbReference>
<name>A0A814BCE8_9BILA</name>
<accession>A0A814BCE8</accession>
<protein>
    <submittedName>
        <fullName evidence="1">Uncharacterized protein</fullName>
    </submittedName>
</protein>
<feature type="non-terminal residue" evidence="1">
    <location>
        <position position="1"/>
    </location>
</feature>
<reference evidence="1" key="1">
    <citation type="submission" date="2021-02" db="EMBL/GenBank/DDBJ databases">
        <authorList>
            <person name="Nowell W R."/>
        </authorList>
    </citation>
    <scope>NUCLEOTIDE SEQUENCE</scope>
</reference>
<organism evidence="1 2">
    <name type="scientific">Rotaria sordida</name>
    <dbReference type="NCBI Taxonomy" id="392033"/>
    <lineage>
        <taxon>Eukaryota</taxon>
        <taxon>Metazoa</taxon>
        <taxon>Spiralia</taxon>
        <taxon>Gnathifera</taxon>
        <taxon>Rotifera</taxon>
        <taxon>Eurotatoria</taxon>
        <taxon>Bdelloidea</taxon>
        <taxon>Philodinida</taxon>
        <taxon>Philodinidae</taxon>
        <taxon>Rotaria</taxon>
    </lineage>
</organism>
<proteinExistence type="predicted"/>
<dbReference type="AlphaFoldDB" id="A0A814BCE8"/>
<evidence type="ECO:0000313" key="2">
    <source>
        <dbReference type="Proteomes" id="UP000663854"/>
    </source>
</evidence>
<comment type="caution">
    <text evidence="1">The sequence shown here is derived from an EMBL/GenBank/DDBJ whole genome shotgun (WGS) entry which is preliminary data.</text>
</comment>
<evidence type="ECO:0000313" key="1">
    <source>
        <dbReference type="EMBL" id="CAF0926543.1"/>
    </source>
</evidence>